<accession>A0A1E5LIA3</accession>
<protein>
    <submittedName>
        <fullName evidence="1">Uncharacterized protein</fullName>
    </submittedName>
</protein>
<comment type="caution">
    <text evidence="1">The sequence shown here is derived from an EMBL/GenBank/DDBJ whole genome shotgun (WGS) entry which is preliminary data.</text>
</comment>
<dbReference type="AlphaFoldDB" id="A0A1E5LIA3"/>
<proteinExistence type="predicted"/>
<dbReference type="Proteomes" id="UP000095209">
    <property type="component" value="Unassembled WGS sequence"/>
</dbReference>
<reference evidence="1 2" key="1">
    <citation type="submission" date="2016-08" db="EMBL/GenBank/DDBJ databases">
        <title>Genome of Bacillus solimangrovi GH2-4.</title>
        <authorList>
            <person name="Lim S."/>
            <person name="Kim B.-C."/>
        </authorList>
    </citation>
    <scope>NUCLEOTIDE SEQUENCE [LARGE SCALE GENOMIC DNA]</scope>
    <source>
        <strain evidence="1 2">GH2-4</strain>
    </source>
</reference>
<name>A0A1E5LIA3_9BACI</name>
<dbReference type="STRING" id="1305675.BFG57_10875"/>
<organism evidence="1 2">
    <name type="scientific">Bacillus solimangrovi</name>
    <dbReference type="NCBI Taxonomy" id="1305675"/>
    <lineage>
        <taxon>Bacteria</taxon>
        <taxon>Bacillati</taxon>
        <taxon>Bacillota</taxon>
        <taxon>Bacilli</taxon>
        <taxon>Bacillales</taxon>
        <taxon>Bacillaceae</taxon>
        <taxon>Bacillus</taxon>
    </lineage>
</organism>
<dbReference type="RefSeq" id="WP_069716110.1">
    <property type="nucleotide sequence ID" value="NZ_MJEH01000008.1"/>
</dbReference>
<dbReference type="EMBL" id="MJEH01000008">
    <property type="protein sequence ID" value="OEH93819.1"/>
    <property type="molecule type" value="Genomic_DNA"/>
</dbReference>
<evidence type="ECO:0000313" key="2">
    <source>
        <dbReference type="Proteomes" id="UP000095209"/>
    </source>
</evidence>
<dbReference type="OrthoDB" id="2680327at2"/>
<gene>
    <name evidence="1" type="ORF">BFG57_10875</name>
</gene>
<evidence type="ECO:0000313" key="1">
    <source>
        <dbReference type="EMBL" id="OEH93819.1"/>
    </source>
</evidence>
<keyword evidence="2" id="KW-1185">Reference proteome</keyword>
<sequence>MEKILNQILNELGDIKEDTSELKEGQMRLEAGLDKLQKNIIENLGTYTEKIAEHVDNKTEVLNKRIYKVESEIERLSRQ</sequence>